<gene>
    <name evidence="2" type="primary">LOC111294448</name>
</gene>
<dbReference type="RefSeq" id="XP_022743486.1">
    <property type="nucleotide sequence ID" value="XM_022887751.1"/>
</dbReference>
<dbReference type="GeneID" id="111294448"/>
<name>A0A6P5YTJ7_DURZI</name>
<evidence type="ECO:0000313" key="2">
    <source>
        <dbReference type="RefSeq" id="XP_022743486.1"/>
    </source>
</evidence>
<dbReference type="AlphaFoldDB" id="A0A6P5YTJ7"/>
<dbReference type="OrthoDB" id="910935at2759"/>
<organism evidence="1 2">
    <name type="scientific">Durio zibethinus</name>
    <name type="common">Durian</name>
    <dbReference type="NCBI Taxonomy" id="66656"/>
    <lineage>
        <taxon>Eukaryota</taxon>
        <taxon>Viridiplantae</taxon>
        <taxon>Streptophyta</taxon>
        <taxon>Embryophyta</taxon>
        <taxon>Tracheophyta</taxon>
        <taxon>Spermatophyta</taxon>
        <taxon>Magnoliopsida</taxon>
        <taxon>eudicotyledons</taxon>
        <taxon>Gunneridae</taxon>
        <taxon>Pentapetalae</taxon>
        <taxon>rosids</taxon>
        <taxon>malvids</taxon>
        <taxon>Malvales</taxon>
        <taxon>Malvaceae</taxon>
        <taxon>Helicteroideae</taxon>
        <taxon>Durio</taxon>
    </lineage>
</organism>
<accession>A0A6P5YTJ7</accession>
<proteinExistence type="predicted"/>
<dbReference type="Proteomes" id="UP000515121">
    <property type="component" value="Unplaced"/>
</dbReference>
<evidence type="ECO:0000313" key="1">
    <source>
        <dbReference type="Proteomes" id="UP000515121"/>
    </source>
</evidence>
<dbReference type="KEGG" id="dzi:111294448"/>
<protein>
    <submittedName>
        <fullName evidence="2">Diphosphomevalonate decarboxylase MVD2, peroxisomal-like</fullName>
    </submittedName>
</protein>
<reference evidence="2" key="1">
    <citation type="submission" date="2025-08" db="UniProtKB">
        <authorList>
            <consortium name="RefSeq"/>
        </authorList>
    </citation>
    <scope>IDENTIFICATION</scope>
    <source>
        <tissue evidence="2">Fruit stalk</tissue>
    </source>
</reference>
<sequence>MLRSGIVLKNPLSYFIGDKSILQDAGLEGVKDVEALSPPPEIKENAPAQKYAGDVSYFICTRTGRGTVLLSHENLALLDPETGLPK</sequence>
<keyword evidence="1" id="KW-1185">Reference proteome</keyword>